<dbReference type="EC" id="2.7.7.49" evidence="1"/>
<dbReference type="GO" id="GO:0003964">
    <property type="term" value="F:RNA-directed DNA polymerase activity"/>
    <property type="evidence" value="ECO:0007669"/>
    <property type="project" value="UniProtKB-EC"/>
</dbReference>
<dbReference type="Pfam" id="PF00665">
    <property type="entry name" value="rve"/>
    <property type="match status" value="1"/>
</dbReference>
<dbReference type="PROSITE" id="PS50994">
    <property type="entry name" value="INTEGRASE"/>
    <property type="match status" value="1"/>
</dbReference>
<dbReference type="AlphaFoldDB" id="A0AAV6TS11"/>
<dbReference type="GO" id="GO:0015074">
    <property type="term" value="P:DNA integration"/>
    <property type="evidence" value="ECO:0007669"/>
    <property type="project" value="InterPro"/>
</dbReference>
<organism evidence="3 4">
    <name type="scientific">Oedothorax gibbosus</name>
    <dbReference type="NCBI Taxonomy" id="931172"/>
    <lineage>
        <taxon>Eukaryota</taxon>
        <taxon>Metazoa</taxon>
        <taxon>Ecdysozoa</taxon>
        <taxon>Arthropoda</taxon>
        <taxon>Chelicerata</taxon>
        <taxon>Arachnida</taxon>
        <taxon>Araneae</taxon>
        <taxon>Araneomorphae</taxon>
        <taxon>Entelegynae</taxon>
        <taxon>Araneoidea</taxon>
        <taxon>Linyphiidae</taxon>
        <taxon>Erigoninae</taxon>
        <taxon>Oedothorax</taxon>
    </lineage>
</organism>
<reference evidence="3 4" key="1">
    <citation type="journal article" date="2022" name="Nat. Ecol. Evol.">
        <title>A masculinizing supergene underlies an exaggerated male reproductive morph in a spider.</title>
        <authorList>
            <person name="Hendrickx F."/>
            <person name="De Corte Z."/>
            <person name="Sonet G."/>
            <person name="Van Belleghem S.M."/>
            <person name="Kostlbacher S."/>
            <person name="Vangestel C."/>
        </authorList>
    </citation>
    <scope>NUCLEOTIDE SEQUENCE [LARGE SCALE GENOMIC DNA]</scope>
    <source>
        <strain evidence="3">W744_W776</strain>
    </source>
</reference>
<dbReference type="Pfam" id="PF17921">
    <property type="entry name" value="Integrase_H2C2"/>
    <property type="match status" value="1"/>
</dbReference>
<dbReference type="InterPro" id="IPR012337">
    <property type="entry name" value="RNaseH-like_sf"/>
</dbReference>
<sequence length="228" mass="25988">MPNPIDYTEISNAQIDDIELKQLIENSEVLQFQKINLLDGKEPVYCDVSTGTARPYIPQPFRKAVFASLHGLSHPGIRGTSKLIRSRFVWPSIRMDCAAWARQCIPCQKSKITRHSKTPLGKFSDQSQRFDHVHIDLVGPLPPSQGNYYVLTLIDRFTRWPEAVALPDMTAATVAKSFYNIWIVRYGCPLRITTDQGRQFESELFSAFSRLFGIQRIRTTPYTHSPTA</sequence>
<keyword evidence="4" id="KW-1185">Reference proteome</keyword>
<accession>A0AAV6TS11</accession>
<dbReference type="Gene3D" id="1.10.340.70">
    <property type="match status" value="1"/>
</dbReference>
<dbReference type="SUPFAM" id="SSF53098">
    <property type="entry name" value="Ribonuclease H-like"/>
    <property type="match status" value="1"/>
</dbReference>
<comment type="caution">
    <text evidence="3">The sequence shown here is derived from an EMBL/GenBank/DDBJ whole genome shotgun (WGS) entry which is preliminary data.</text>
</comment>
<gene>
    <name evidence="3" type="ORF">JTE90_021772</name>
</gene>
<dbReference type="EMBL" id="JAFNEN010001292">
    <property type="protein sequence ID" value="KAG8174200.1"/>
    <property type="molecule type" value="Genomic_DNA"/>
</dbReference>
<protein>
    <recommendedName>
        <fullName evidence="1">RNA-directed DNA polymerase</fullName>
        <ecNumber evidence="1">2.7.7.49</ecNumber>
    </recommendedName>
</protein>
<evidence type="ECO:0000313" key="4">
    <source>
        <dbReference type="Proteomes" id="UP000827092"/>
    </source>
</evidence>
<dbReference type="Proteomes" id="UP000827092">
    <property type="component" value="Unassembled WGS sequence"/>
</dbReference>
<dbReference type="InterPro" id="IPR050951">
    <property type="entry name" value="Retrovirus_Pol_polyprotein"/>
</dbReference>
<dbReference type="PANTHER" id="PTHR37984:SF15">
    <property type="entry name" value="INTEGRASE CATALYTIC DOMAIN-CONTAINING PROTEIN"/>
    <property type="match status" value="1"/>
</dbReference>
<evidence type="ECO:0000256" key="1">
    <source>
        <dbReference type="ARBA" id="ARBA00012493"/>
    </source>
</evidence>
<dbReference type="InterPro" id="IPR041588">
    <property type="entry name" value="Integrase_H2C2"/>
</dbReference>
<dbReference type="InterPro" id="IPR036397">
    <property type="entry name" value="RNaseH_sf"/>
</dbReference>
<feature type="domain" description="Integrase catalytic" evidence="2">
    <location>
        <begin position="115"/>
        <end position="228"/>
    </location>
</feature>
<dbReference type="PANTHER" id="PTHR37984">
    <property type="entry name" value="PROTEIN CBG26694"/>
    <property type="match status" value="1"/>
</dbReference>
<dbReference type="InterPro" id="IPR001584">
    <property type="entry name" value="Integrase_cat-core"/>
</dbReference>
<proteinExistence type="predicted"/>
<dbReference type="GO" id="GO:0003676">
    <property type="term" value="F:nucleic acid binding"/>
    <property type="evidence" value="ECO:0007669"/>
    <property type="project" value="InterPro"/>
</dbReference>
<evidence type="ECO:0000313" key="3">
    <source>
        <dbReference type="EMBL" id="KAG8174200.1"/>
    </source>
</evidence>
<dbReference type="Gene3D" id="3.30.420.10">
    <property type="entry name" value="Ribonuclease H-like superfamily/Ribonuclease H"/>
    <property type="match status" value="1"/>
</dbReference>
<name>A0AAV6TS11_9ARAC</name>
<dbReference type="FunFam" id="1.10.340.70:FF:000006">
    <property type="entry name" value="Retrovirus-related Pol polyprotein from transposon 297-like Protein"/>
    <property type="match status" value="1"/>
</dbReference>
<evidence type="ECO:0000259" key="2">
    <source>
        <dbReference type="PROSITE" id="PS50994"/>
    </source>
</evidence>